<feature type="coiled-coil region" evidence="3">
    <location>
        <begin position="133"/>
        <end position="160"/>
    </location>
</feature>
<dbReference type="GO" id="GO:0006183">
    <property type="term" value="P:GTP biosynthetic process"/>
    <property type="evidence" value="ECO:0007669"/>
    <property type="project" value="InterPro"/>
</dbReference>
<dbReference type="EMBL" id="JAIZAY010000023">
    <property type="protein sequence ID" value="KAJ8020049.1"/>
    <property type="molecule type" value="Genomic_DNA"/>
</dbReference>
<dbReference type="PROSITE" id="PS51352">
    <property type="entry name" value="THIOREDOXIN_2"/>
    <property type="match status" value="1"/>
</dbReference>
<dbReference type="PROSITE" id="PS00194">
    <property type="entry name" value="THIOREDOXIN_1"/>
    <property type="match status" value="1"/>
</dbReference>
<dbReference type="Gene3D" id="3.40.30.10">
    <property type="entry name" value="Glutaredoxin"/>
    <property type="match status" value="1"/>
</dbReference>
<keyword evidence="7" id="KW-1185">Reference proteome</keyword>
<dbReference type="Pfam" id="PF00085">
    <property type="entry name" value="Thioredoxin"/>
    <property type="match status" value="1"/>
</dbReference>
<organism evidence="6 7">
    <name type="scientific">Holothuria leucospilota</name>
    <name type="common">Black long sea cucumber</name>
    <name type="synonym">Mertensiothuria leucospilota</name>
    <dbReference type="NCBI Taxonomy" id="206669"/>
    <lineage>
        <taxon>Eukaryota</taxon>
        <taxon>Metazoa</taxon>
        <taxon>Echinodermata</taxon>
        <taxon>Eleutherozoa</taxon>
        <taxon>Echinozoa</taxon>
        <taxon>Holothuroidea</taxon>
        <taxon>Aspidochirotacea</taxon>
        <taxon>Aspidochirotida</taxon>
        <taxon>Holothuriidae</taxon>
        <taxon>Holothuria</taxon>
    </lineage>
</organism>
<feature type="compositionally biased region" description="Basic and acidic residues" evidence="4">
    <location>
        <begin position="788"/>
        <end position="821"/>
    </location>
</feature>
<dbReference type="CDD" id="cd02948">
    <property type="entry name" value="TRX_NDPK"/>
    <property type="match status" value="1"/>
</dbReference>
<dbReference type="AlphaFoldDB" id="A0A9Q0YE21"/>
<comment type="similarity">
    <text evidence="1 2">Belongs to the NDK family.</text>
</comment>
<feature type="domain" description="Thioredoxin" evidence="5">
    <location>
        <begin position="1"/>
        <end position="115"/>
    </location>
</feature>
<comment type="caution">
    <text evidence="6">The sequence shown here is derived from an EMBL/GenBank/DDBJ whole genome shotgun (WGS) entry which is preliminary data.</text>
</comment>
<gene>
    <name evidence="6" type="ORF">HOLleu_41889</name>
</gene>
<feature type="compositionally biased region" description="Acidic residues" evidence="4">
    <location>
        <begin position="887"/>
        <end position="900"/>
    </location>
</feature>
<comment type="caution">
    <text evidence="1">Lacks conserved residue(s) required for the propagation of feature annotation.</text>
</comment>
<dbReference type="OrthoDB" id="10263751at2759"/>
<feature type="compositionally biased region" description="Low complexity" evidence="4">
    <location>
        <begin position="932"/>
        <end position="949"/>
    </location>
</feature>
<dbReference type="GO" id="GO:0006228">
    <property type="term" value="P:UTP biosynthetic process"/>
    <property type="evidence" value="ECO:0007669"/>
    <property type="project" value="InterPro"/>
</dbReference>
<feature type="compositionally biased region" description="Low complexity" evidence="4">
    <location>
        <begin position="901"/>
        <end position="923"/>
    </location>
</feature>
<evidence type="ECO:0000313" key="6">
    <source>
        <dbReference type="EMBL" id="KAJ8020049.1"/>
    </source>
</evidence>
<feature type="compositionally biased region" description="Acidic residues" evidence="4">
    <location>
        <begin position="620"/>
        <end position="630"/>
    </location>
</feature>
<dbReference type="InterPro" id="IPR013766">
    <property type="entry name" value="Thioredoxin_domain"/>
</dbReference>
<dbReference type="PANTHER" id="PTHR46135:SF3">
    <property type="entry name" value="NME_NM23 FAMILY MEMBER 8"/>
    <property type="match status" value="1"/>
</dbReference>
<feature type="region of interest" description="Disordered" evidence="4">
    <location>
        <begin position="609"/>
        <end position="966"/>
    </location>
</feature>
<dbReference type="InterPro" id="IPR036249">
    <property type="entry name" value="Thioredoxin-like_sf"/>
</dbReference>
<dbReference type="Proteomes" id="UP001152320">
    <property type="component" value="Chromosome 23"/>
</dbReference>
<evidence type="ECO:0000259" key="5">
    <source>
        <dbReference type="PROSITE" id="PS51352"/>
    </source>
</evidence>
<dbReference type="Gene3D" id="3.30.70.141">
    <property type="entry name" value="Nucleoside diphosphate kinase-like domain"/>
    <property type="match status" value="3"/>
</dbReference>
<accession>A0A9Q0YE21</accession>
<dbReference type="SUPFAM" id="SSF52833">
    <property type="entry name" value="Thioredoxin-like"/>
    <property type="match status" value="1"/>
</dbReference>
<dbReference type="PRINTS" id="PR01243">
    <property type="entry name" value="NUCDPKINASE"/>
</dbReference>
<dbReference type="GO" id="GO:0006241">
    <property type="term" value="P:CTP biosynthetic process"/>
    <property type="evidence" value="ECO:0007669"/>
    <property type="project" value="InterPro"/>
</dbReference>
<feature type="compositionally biased region" description="Basic and acidic residues" evidence="4">
    <location>
        <begin position="687"/>
        <end position="702"/>
    </location>
</feature>
<dbReference type="GO" id="GO:0004550">
    <property type="term" value="F:nucleoside diphosphate kinase activity"/>
    <property type="evidence" value="ECO:0007669"/>
    <property type="project" value="InterPro"/>
</dbReference>
<sequence length="966" mass="105184">MPGKKEQVALQKEITNQEQWEDLMATEGVIVVDVYQKWCGPCNAVVSLFRRMRNETGDDLLKLAVAEADSIDALEKYRGKCEPCFLFFAGGQLVHVIRGASGPALVKGILDQLAAEHRVLDEGAERQVIIDPLLAEEAEKERAKSRAEEEEKKKEEEEAMTLYVDAYGRHHTKNLSNEPVPKEVTVVLIKPDAVQAGKKDEILEKLTEHEFEILAQEERTLTEDEAREFYKEQEGEEHFEELVKFMASGPSHVLVLTKGDTGEGVVHEVRNLLGPKDINIAKEEAPESWRAVYGTDTTMNALHGADSAERAARELTFFFPDFVVPIIPGTAPPPKVEKTLALIRPEALKEHRDAILEKIQEAGFEVCLQKEVQLTEEQAKIFYKEHEGQPFYEDLITEMTKGPVLALGLAKEEAVQGWRDLLGPKEVHQAKEEQPESLRAQFSMTDTTINAIHGSDSTESAHKELEFFFPREHTVAVIKPDAATEHKDAIVERLQEAGFQITCEKHVELSREMAGQLYQEHEGKEFYDSLLDHMTSGPSTVLLLHREDAIHGLRALMGPADPEVAREQAPESFRALLGKDILANAIHGSSNSEHVLKKVEGLFPEVEVTEDGEIIVPSAQEEEAEEGETAEETKQEEAAEGAEAGDEAEDEDEREKDADGEGDDSKDEMAYEDDFAEESDGDGQEDSSPRDVEGESGEKDAETMVESGGDTGGVKDETGDMTGDDNSGEIKQEGEDVPPSQEASPKEEAGLNEDSDGLARVGETEESEGKGESEQKAEETPAPAKGEATSEEKPEENGEKKEEGGADGEPEKEQETEKMEEASPEGGDGDEKKDKTPPEGQAEPEDGDKAEESAPADGGTEEASSEDKKEENADEGASEEKPVDAPGESEDAPAETEGDAPPEAPADAPAEASADAPSETPADTPEGKGTDAPEAASDAPAEGNTVAPASEEEKKEESAPVEQAPE</sequence>
<protein>
    <submittedName>
        <fullName evidence="6">Thioredoxin domain-containing protein 3-like</fullName>
    </submittedName>
</protein>
<keyword evidence="3" id="KW-0175">Coiled coil</keyword>
<reference evidence="6" key="1">
    <citation type="submission" date="2021-10" db="EMBL/GenBank/DDBJ databases">
        <title>Tropical sea cucumber genome reveals ecological adaptation and Cuvierian tubules defense mechanism.</title>
        <authorList>
            <person name="Chen T."/>
        </authorList>
    </citation>
    <scope>NUCLEOTIDE SEQUENCE</scope>
    <source>
        <strain evidence="6">Nanhai2018</strain>
        <tissue evidence="6">Muscle</tissue>
    </source>
</reference>
<dbReference type="InterPro" id="IPR001564">
    <property type="entry name" value="Nucleoside_diP_kinase"/>
</dbReference>
<evidence type="ECO:0000313" key="7">
    <source>
        <dbReference type="Proteomes" id="UP001152320"/>
    </source>
</evidence>
<dbReference type="SUPFAM" id="SSF54919">
    <property type="entry name" value="Nucleoside diphosphate kinase, NDK"/>
    <property type="match status" value="3"/>
</dbReference>
<feature type="compositionally biased region" description="Acidic residues" evidence="4">
    <location>
        <begin position="638"/>
        <end position="685"/>
    </location>
</feature>
<dbReference type="InterPro" id="IPR036850">
    <property type="entry name" value="NDK-like_dom_sf"/>
</dbReference>
<dbReference type="Pfam" id="PF00334">
    <property type="entry name" value="NDK"/>
    <property type="match status" value="2"/>
</dbReference>
<dbReference type="PROSITE" id="PS51374">
    <property type="entry name" value="NDPK_LIKE"/>
    <property type="match status" value="3"/>
</dbReference>
<feature type="compositionally biased region" description="Basic and acidic residues" evidence="4">
    <location>
        <begin position="767"/>
        <end position="779"/>
    </location>
</feature>
<evidence type="ECO:0000256" key="1">
    <source>
        <dbReference type="PROSITE-ProRule" id="PRU00706"/>
    </source>
</evidence>
<dbReference type="CDD" id="cd04416">
    <property type="entry name" value="NDPk_TX"/>
    <property type="match status" value="3"/>
</dbReference>
<evidence type="ECO:0000256" key="3">
    <source>
        <dbReference type="SAM" id="Coils"/>
    </source>
</evidence>
<name>A0A9Q0YE21_HOLLE</name>
<dbReference type="InterPro" id="IPR051766">
    <property type="entry name" value="TXND_domain-containing"/>
</dbReference>
<dbReference type="InterPro" id="IPR034907">
    <property type="entry name" value="NDK-like_dom"/>
</dbReference>
<evidence type="ECO:0000256" key="2">
    <source>
        <dbReference type="RuleBase" id="RU004011"/>
    </source>
</evidence>
<dbReference type="SMART" id="SM00562">
    <property type="entry name" value="NDK"/>
    <property type="match status" value="3"/>
</dbReference>
<dbReference type="PANTHER" id="PTHR46135">
    <property type="entry name" value="NME/NM23 FAMILY MEMBER 8"/>
    <property type="match status" value="1"/>
</dbReference>
<evidence type="ECO:0000256" key="4">
    <source>
        <dbReference type="SAM" id="MobiDB-lite"/>
    </source>
</evidence>
<dbReference type="InterPro" id="IPR017937">
    <property type="entry name" value="Thioredoxin_CS"/>
</dbReference>
<proteinExistence type="inferred from homology"/>